<dbReference type="Gene3D" id="3.20.20.210">
    <property type="match status" value="1"/>
</dbReference>
<protein>
    <submittedName>
        <fullName evidence="2">Methionine synthase, vitamin-B12 independent</fullName>
    </submittedName>
</protein>
<evidence type="ECO:0000259" key="1">
    <source>
        <dbReference type="Pfam" id="PF01717"/>
    </source>
</evidence>
<evidence type="ECO:0000313" key="3">
    <source>
        <dbReference type="Proteomes" id="UP000051820"/>
    </source>
</evidence>
<dbReference type="GO" id="GO:0003871">
    <property type="term" value="F:5-methyltetrahydropteroyltriglutamate-homocysteine S-methyltransferase activity"/>
    <property type="evidence" value="ECO:0007669"/>
    <property type="project" value="InterPro"/>
</dbReference>
<dbReference type="GO" id="GO:0008270">
    <property type="term" value="F:zinc ion binding"/>
    <property type="evidence" value="ECO:0007669"/>
    <property type="project" value="InterPro"/>
</dbReference>
<feature type="domain" description="Cobalamin-independent methionine synthase MetE C-terminal/archaeal" evidence="1">
    <location>
        <begin position="40"/>
        <end position="379"/>
    </location>
</feature>
<dbReference type="InterPro" id="IPR038071">
    <property type="entry name" value="UROD/MetE-like_sf"/>
</dbReference>
<dbReference type="CDD" id="cd03311">
    <property type="entry name" value="CIMS_C_terminal_like"/>
    <property type="match status" value="1"/>
</dbReference>
<reference evidence="2 3" key="1">
    <citation type="journal article" date="2015" name="Genome Announc.">
        <title>Expanding the biotechnology potential of lactobacilli through comparative genomics of 213 strains and associated genera.</title>
        <authorList>
            <person name="Sun Z."/>
            <person name="Harris H.M."/>
            <person name="McCann A."/>
            <person name="Guo C."/>
            <person name="Argimon S."/>
            <person name="Zhang W."/>
            <person name="Yang X."/>
            <person name="Jeffery I.B."/>
            <person name="Cooney J.C."/>
            <person name="Kagawa T.F."/>
            <person name="Liu W."/>
            <person name="Song Y."/>
            <person name="Salvetti E."/>
            <person name="Wrobel A."/>
            <person name="Rasinkangas P."/>
            <person name="Parkhill J."/>
            <person name="Rea M.C."/>
            <person name="O'Sullivan O."/>
            <person name="Ritari J."/>
            <person name="Douillard F.P."/>
            <person name="Paul Ross R."/>
            <person name="Yang R."/>
            <person name="Briner A.E."/>
            <person name="Felis G.E."/>
            <person name="de Vos W.M."/>
            <person name="Barrangou R."/>
            <person name="Klaenhammer T.R."/>
            <person name="Caufield P.W."/>
            <person name="Cui Y."/>
            <person name="Zhang H."/>
            <person name="O'Toole P.W."/>
        </authorList>
    </citation>
    <scope>NUCLEOTIDE SEQUENCE [LARGE SCALE GENOMIC DNA]</scope>
    <source>
        <strain evidence="2 3">DSM 5007</strain>
    </source>
</reference>
<dbReference type="PANTHER" id="PTHR43844">
    <property type="entry name" value="METHIONINE SYNTHASE"/>
    <property type="match status" value="1"/>
</dbReference>
<dbReference type="NCBIfam" id="NF005085">
    <property type="entry name" value="PRK06520.1"/>
    <property type="match status" value="1"/>
</dbReference>
<sequence length="403" mass="45400">MGMISGIVIHWHKHFRRNFIMTESTQTFTKRTTSPFRFDVVGSFLRPQNLKDARKQFAAGSISSDQLKQVEDDAIIDLIKKEENAGLKSITDGEFRRSWWHLDFFWGLNGVEKTALKRGYVFNDEETRAETARLSGKITGESHPFVEHFKFLREHLSDPKTAKQTIPAPAQFIAELYRPENIEATNKYYSSEDELITDIAAAYKQVAIDLYDAGLRVLQLDDCTWGMLAGSHAGAKNGTNTIDQATLDADKELYVKINNAFIEGLPADLIVNTHDCRGNYHSTWASAGGYDSVADPLFTEEKVHSYFLEYDSDRAGGFEPLAKVKDDQLVVLGLITSKNGELEDKQTIIDRIHEAAKYVPLDRLCVSTQCGFASTEEGNVLTEDQQWAKIELVKEVAKDVWGD</sequence>
<dbReference type="PATRIC" id="fig|1423807.3.peg.1157"/>
<proteinExistence type="predicted"/>
<dbReference type="SUPFAM" id="SSF51726">
    <property type="entry name" value="UROD/MetE-like"/>
    <property type="match status" value="1"/>
</dbReference>
<comment type="caution">
    <text evidence="2">The sequence shown here is derived from an EMBL/GenBank/DDBJ whole genome shotgun (WGS) entry which is preliminary data.</text>
</comment>
<dbReference type="Proteomes" id="UP000051820">
    <property type="component" value="Unassembled WGS sequence"/>
</dbReference>
<keyword evidence="3" id="KW-1185">Reference proteome</keyword>
<dbReference type="Pfam" id="PF01717">
    <property type="entry name" value="Meth_synt_2"/>
    <property type="match status" value="1"/>
</dbReference>
<dbReference type="PANTHER" id="PTHR43844:SF1">
    <property type="entry name" value="METHIONINE SYNTHASE"/>
    <property type="match status" value="1"/>
</dbReference>
<dbReference type="STRING" id="1423807.FD16_GL001137"/>
<dbReference type="AlphaFoldDB" id="A0A0R1W524"/>
<dbReference type="GO" id="GO:0009086">
    <property type="term" value="P:methionine biosynthetic process"/>
    <property type="evidence" value="ECO:0007669"/>
    <property type="project" value="InterPro"/>
</dbReference>
<name>A0A0R1W524_9LACO</name>
<dbReference type="InterPro" id="IPR002629">
    <property type="entry name" value="Met_Synth_C/arc"/>
</dbReference>
<dbReference type="EMBL" id="AZGF01000026">
    <property type="protein sequence ID" value="KRM10745.1"/>
    <property type="molecule type" value="Genomic_DNA"/>
</dbReference>
<accession>A0A0R1W524</accession>
<evidence type="ECO:0000313" key="2">
    <source>
        <dbReference type="EMBL" id="KRM10745.1"/>
    </source>
</evidence>
<gene>
    <name evidence="2" type="ORF">FD16_GL001137</name>
</gene>
<dbReference type="eggNOG" id="COG0620">
    <property type="taxonomic scope" value="Bacteria"/>
</dbReference>
<organism evidence="2 3">
    <name type="scientific">Paucilactobacillus suebicus DSM 5007 = KCTC 3549</name>
    <dbReference type="NCBI Taxonomy" id="1423807"/>
    <lineage>
        <taxon>Bacteria</taxon>
        <taxon>Bacillati</taxon>
        <taxon>Bacillota</taxon>
        <taxon>Bacilli</taxon>
        <taxon>Lactobacillales</taxon>
        <taxon>Lactobacillaceae</taxon>
        <taxon>Paucilactobacillus</taxon>
    </lineage>
</organism>